<dbReference type="Pfam" id="PF00149">
    <property type="entry name" value="Metallophos"/>
    <property type="match status" value="1"/>
</dbReference>
<name>A0ABR8S5C4_9MICO</name>
<sequence>MTDLNAAASGGVGRVSRRGFLGLSALGLGVGAAATGWGPWPGAAVGAARADDGGALRFVVLTDTHANEEEGERMANLARVFAAVEPEDPDFVLHCGDITDFGDETGFAAYRAAIPAGLWSRIRHTPGNHEIRWDITARERFQRWFGPTSYSFDAGGVHFMALDPTQTLQEPGLFGGDLDDIRSDLDAAGDVPSVMFLHFPLAGRNHYVNDDDALLQTIAPYRVRGIFAGHIHRSEVDRFNGLTQVAAINTRSGPFYLRVTERRDAEDRVLVVEQVTLGALDTDAPTVQPVAEIPLGVGPGRTAGPVSGGARIDRGTLTLSAVAGPGAVEVAAQIYAQDVFGAVFDGEWVPLTRTGGSWSGTLDGSALLPGVHRVRFRAVDGTGAFWYENVTVDHRGKSRSTPKWELPIGGQIQGALAAFGSTVVAASSSGRVAALRITGAARHRLWERDLGPVHRAAAFSTDGTVVFVPSADHTLSALTATNGQERWVVDLGRPVLSTPAVFDVGGVDRIVVAAGDRLFCLDGAGAMLWESEVPRLSAGRAASDGQRVFVGAGDGRGYAYDLADGSALWSVLTNVRPDTYRQLIYGPWDDWIEVLPTGAVLFSTVANAIAVDPETGAERWRIDGSYIFAPALLIDEGTLLLTTEWGIVDAIDPVTGARRWSTQAVPRALNAGPVRDARNGTVWLFGTGGRLVAIDPATGAVTADRQLFTANTFSTPAILGRQLIVGAQDGVLRGITV</sequence>
<comment type="caution">
    <text evidence="3">The sequence shown here is derived from an EMBL/GenBank/DDBJ whole genome shotgun (WGS) entry which is preliminary data.</text>
</comment>
<evidence type="ECO:0000259" key="2">
    <source>
        <dbReference type="Pfam" id="PF13360"/>
    </source>
</evidence>
<dbReference type="SMART" id="SM00564">
    <property type="entry name" value="PQQ"/>
    <property type="match status" value="6"/>
</dbReference>
<dbReference type="InterPro" id="IPR029052">
    <property type="entry name" value="Metallo-depent_PP-like"/>
</dbReference>
<dbReference type="PROSITE" id="PS51318">
    <property type="entry name" value="TAT"/>
    <property type="match status" value="1"/>
</dbReference>
<protein>
    <submittedName>
        <fullName evidence="3">PQQ-binding-like beta-propeller repeat protein</fullName>
    </submittedName>
</protein>
<dbReference type="EMBL" id="JACSQP010000011">
    <property type="protein sequence ID" value="MBD7958686.1"/>
    <property type="molecule type" value="Genomic_DNA"/>
</dbReference>
<dbReference type="Proteomes" id="UP000648352">
    <property type="component" value="Unassembled WGS sequence"/>
</dbReference>
<keyword evidence="4" id="KW-1185">Reference proteome</keyword>
<dbReference type="InterPro" id="IPR019546">
    <property type="entry name" value="TAT_signal_bac_arc"/>
</dbReference>
<organism evidence="3 4">
    <name type="scientific">Microbacterium pullorum</name>
    <dbReference type="NCBI Taxonomy" id="2762236"/>
    <lineage>
        <taxon>Bacteria</taxon>
        <taxon>Bacillati</taxon>
        <taxon>Actinomycetota</taxon>
        <taxon>Actinomycetes</taxon>
        <taxon>Micrococcales</taxon>
        <taxon>Microbacteriaceae</taxon>
        <taxon>Microbacterium</taxon>
    </lineage>
</organism>
<dbReference type="PANTHER" id="PTHR34512:SF30">
    <property type="entry name" value="OUTER MEMBRANE PROTEIN ASSEMBLY FACTOR BAMB"/>
    <property type="match status" value="1"/>
</dbReference>
<dbReference type="Pfam" id="PF13360">
    <property type="entry name" value="PQQ_2"/>
    <property type="match status" value="2"/>
</dbReference>
<evidence type="ECO:0000313" key="4">
    <source>
        <dbReference type="Proteomes" id="UP000648352"/>
    </source>
</evidence>
<feature type="domain" description="Pyrrolo-quinoline quinone repeat" evidence="2">
    <location>
        <begin position="599"/>
        <end position="712"/>
    </location>
</feature>
<dbReference type="InterPro" id="IPR015943">
    <property type="entry name" value="WD40/YVTN_repeat-like_dom_sf"/>
</dbReference>
<evidence type="ECO:0000259" key="1">
    <source>
        <dbReference type="Pfam" id="PF00149"/>
    </source>
</evidence>
<dbReference type="Gene3D" id="2.130.10.10">
    <property type="entry name" value="YVTN repeat-like/Quinoprotein amine dehydrogenase"/>
    <property type="match status" value="1"/>
</dbReference>
<reference evidence="3 4" key="1">
    <citation type="submission" date="2020-08" db="EMBL/GenBank/DDBJ databases">
        <title>A Genomic Blueprint of the Chicken Gut Microbiome.</title>
        <authorList>
            <person name="Gilroy R."/>
            <person name="Ravi A."/>
            <person name="Getino M."/>
            <person name="Pursley I."/>
            <person name="Horton D.L."/>
            <person name="Alikhan N.-F."/>
            <person name="Baker D."/>
            <person name="Gharbi K."/>
            <person name="Hall N."/>
            <person name="Watson M."/>
            <person name="Adriaenssens E.M."/>
            <person name="Foster-Nyarko E."/>
            <person name="Jarju S."/>
            <person name="Secka A."/>
            <person name="Antonio M."/>
            <person name="Oren A."/>
            <person name="Chaudhuri R."/>
            <person name="La Ragione R.M."/>
            <person name="Hildebrand F."/>
            <person name="Pallen M.J."/>
        </authorList>
    </citation>
    <scope>NUCLEOTIDE SEQUENCE [LARGE SCALE GENOMIC DNA]</scope>
    <source>
        <strain evidence="3 4">Sa4CUA7</strain>
    </source>
</reference>
<dbReference type="InterPro" id="IPR002372">
    <property type="entry name" value="PQQ_rpt_dom"/>
</dbReference>
<dbReference type="RefSeq" id="WP_191719884.1">
    <property type="nucleotide sequence ID" value="NZ_JACSQP010000011.1"/>
</dbReference>
<dbReference type="InterPro" id="IPR004843">
    <property type="entry name" value="Calcineurin-like_PHP"/>
</dbReference>
<dbReference type="NCBIfam" id="TIGR01409">
    <property type="entry name" value="TAT_signal_seq"/>
    <property type="match status" value="1"/>
</dbReference>
<feature type="domain" description="Pyrrolo-quinoline quinone repeat" evidence="2">
    <location>
        <begin position="472"/>
        <end position="575"/>
    </location>
</feature>
<dbReference type="Gene3D" id="3.60.21.10">
    <property type="match status" value="1"/>
</dbReference>
<dbReference type="InterPro" id="IPR006311">
    <property type="entry name" value="TAT_signal"/>
</dbReference>
<dbReference type="SUPFAM" id="SSF56300">
    <property type="entry name" value="Metallo-dependent phosphatases"/>
    <property type="match status" value="1"/>
</dbReference>
<accession>A0ABR8S5C4</accession>
<dbReference type="InterPro" id="IPR011047">
    <property type="entry name" value="Quinoprotein_ADH-like_sf"/>
</dbReference>
<evidence type="ECO:0000313" key="3">
    <source>
        <dbReference type="EMBL" id="MBD7958686.1"/>
    </source>
</evidence>
<dbReference type="InterPro" id="IPR018391">
    <property type="entry name" value="PQQ_b-propeller_rpt"/>
</dbReference>
<dbReference type="PANTHER" id="PTHR34512">
    <property type="entry name" value="CELL SURFACE PROTEIN"/>
    <property type="match status" value="1"/>
</dbReference>
<dbReference type="SUPFAM" id="SSF50998">
    <property type="entry name" value="Quinoprotein alcohol dehydrogenase-like"/>
    <property type="match status" value="1"/>
</dbReference>
<proteinExistence type="predicted"/>
<feature type="domain" description="Calcineurin-like phosphoesterase" evidence="1">
    <location>
        <begin position="56"/>
        <end position="233"/>
    </location>
</feature>
<gene>
    <name evidence="3" type="ORF">H9651_13660</name>
</gene>